<keyword evidence="3" id="KW-0808">Transferase</keyword>
<feature type="domain" description="Erythromycin biosynthesis protein CIII-like C-terminal" evidence="4">
    <location>
        <begin position="264"/>
        <end position="355"/>
    </location>
</feature>
<dbReference type="InterPro" id="IPR050426">
    <property type="entry name" value="Glycosyltransferase_28"/>
</dbReference>
<dbReference type="Gene3D" id="3.40.50.2000">
    <property type="entry name" value="Glycogen Phosphorylase B"/>
    <property type="match status" value="2"/>
</dbReference>
<protein>
    <submittedName>
        <fullName evidence="6">DUF1205 domain-containing protein</fullName>
    </submittedName>
</protein>
<feature type="domain" description="Erythromycin biosynthesis protein CIII-like N-terminal" evidence="5">
    <location>
        <begin position="22"/>
        <end position="56"/>
    </location>
</feature>
<dbReference type="InterPro" id="IPR010610">
    <property type="entry name" value="EryCIII-like_C"/>
</dbReference>
<dbReference type="Pfam" id="PF06722">
    <property type="entry name" value="EryCIII-like_C"/>
    <property type="match status" value="1"/>
</dbReference>
<organism evidence="6 7">
    <name type="scientific">Streptomyces montanisoli</name>
    <dbReference type="NCBI Taxonomy" id="2798581"/>
    <lineage>
        <taxon>Bacteria</taxon>
        <taxon>Bacillati</taxon>
        <taxon>Actinomycetota</taxon>
        <taxon>Actinomycetes</taxon>
        <taxon>Kitasatosporales</taxon>
        <taxon>Streptomycetaceae</taxon>
        <taxon>Streptomyces</taxon>
    </lineage>
</organism>
<evidence type="ECO:0000256" key="1">
    <source>
        <dbReference type="ARBA" id="ARBA00006962"/>
    </source>
</evidence>
<keyword evidence="7" id="KW-1185">Reference proteome</keyword>
<dbReference type="SUPFAM" id="SSF53756">
    <property type="entry name" value="UDP-Glycosyltransferase/glycogen phosphorylase"/>
    <property type="match status" value="1"/>
</dbReference>
<comment type="similarity">
    <text evidence="1">Belongs to the glycosyltransferase 28 family.</text>
</comment>
<dbReference type="GO" id="GO:0016758">
    <property type="term" value="F:hexosyltransferase activity"/>
    <property type="evidence" value="ECO:0007669"/>
    <property type="project" value="UniProtKB-ARBA"/>
</dbReference>
<comment type="caution">
    <text evidence="6">The sequence shown here is derived from an EMBL/GenBank/DDBJ whole genome shotgun (WGS) entry which is preliminary data.</text>
</comment>
<dbReference type="PANTHER" id="PTHR48050:SF13">
    <property type="entry name" value="STEROL 3-BETA-GLUCOSYLTRANSFERASE UGT80A2"/>
    <property type="match status" value="1"/>
</dbReference>
<dbReference type="CDD" id="cd03784">
    <property type="entry name" value="GT1_Gtf-like"/>
    <property type="match status" value="1"/>
</dbReference>
<gene>
    <name evidence="6" type="ORF">JFN87_28405</name>
</gene>
<keyword evidence="2" id="KW-0328">Glycosyltransferase</keyword>
<feature type="domain" description="Erythromycin biosynthesis protein CIII-like N-terminal" evidence="5">
    <location>
        <begin position="119"/>
        <end position="247"/>
    </location>
</feature>
<dbReference type="EMBL" id="JAGIQL010000180">
    <property type="protein sequence ID" value="MBP0461353.1"/>
    <property type="molecule type" value="Genomic_DNA"/>
</dbReference>
<dbReference type="InterPro" id="IPR048284">
    <property type="entry name" value="EryCIII-like_N"/>
</dbReference>
<evidence type="ECO:0000256" key="3">
    <source>
        <dbReference type="ARBA" id="ARBA00022679"/>
    </source>
</evidence>
<dbReference type="Proteomes" id="UP000670475">
    <property type="component" value="Unassembled WGS sequence"/>
</dbReference>
<dbReference type="GO" id="GO:0017000">
    <property type="term" value="P:antibiotic biosynthetic process"/>
    <property type="evidence" value="ECO:0007669"/>
    <property type="project" value="UniProtKB-ARBA"/>
</dbReference>
<evidence type="ECO:0000313" key="6">
    <source>
        <dbReference type="EMBL" id="MBP0461353.1"/>
    </source>
</evidence>
<dbReference type="Pfam" id="PF21036">
    <property type="entry name" value="EryCIII-like_N"/>
    <property type="match status" value="2"/>
</dbReference>
<sequence length="359" mass="37646">MRVLFAVSDWPGHWHAMVPLGWALRAAGHDVRVVCAPSQTEPLTRAGLTPVPILDGGWDMALQGRLQNYVDARDGQWRLPGLPPHPVTGEPLASLDEFDMDAWFTGHHPRLVEAATGSTDRAVAFGRAWRPDLVVHERFSLEGPLVAGVLGVPSAVHLWGPCGPDDSEPGFISLPLDFSGAFDRYGLPPLTARTLTHVIDPSPAGVAPPLLTAERMPVRYVPYNGPGSAPPDLPGPSGRPRVCVVWGTSLTRMYGPASFAVPEALAGLADLDAEVVVAVTGADRERLGTVPPNARVVGHTPLHLLLPSCAAVVHHGGAGVVMTSLAAGVPQLAVSHGLDQAVNARRVAGAGAGRVVEAP</sequence>
<name>A0A940MIA3_9ACTN</name>
<evidence type="ECO:0000313" key="7">
    <source>
        <dbReference type="Proteomes" id="UP000670475"/>
    </source>
</evidence>
<proteinExistence type="inferred from homology"/>
<dbReference type="AlphaFoldDB" id="A0A940MIA3"/>
<dbReference type="InterPro" id="IPR002213">
    <property type="entry name" value="UDP_glucos_trans"/>
</dbReference>
<reference evidence="6" key="1">
    <citation type="submission" date="2021-03" db="EMBL/GenBank/DDBJ databases">
        <title>Whole genome sequence of Streptomyces bomunensis MMS17-BM035.</title>
        <authorList>
            <person name="Lee J.H."/>
        </authorList>
    </citation>
    <scope>NUCLEOTIDE SEQUENCE</scope>
    <source>
        <strain evidence="6">MMS17-BM035</strain>
    </source>
</reference>
<evidence type="ECO:0000256" key="2">
    <source>
        <dbReference type="ARBA" id="ARBA00022676"/>
    </source>
</evidence>
<evidence type="ECO:0000259" key="4">
    <source>
        <dbReference type="Pfam" id="PF06722"/>
    </source>
</evidence>
<accession>A0A940MIA3</accession>
<dbReference type="PANTHER" id="PTHR48050">
    <property type="entry name" value="STEROL 3-BETA-GLUCOSYLTRANSFERASE"/>
    <property type="match status" value="1"/>
</dbReference>
<dbReference type="GO" id="GO:0008194">
    <property type="term" value="F:UDP-glycosyltransferase activity"/>
    <property type="evidence" value="ECO:0007669"/>
    <property type="project" value="InterPro"/>
</dbReference>
<evidence type="ECO:0000259" key="5">
    <source>
        <dbReference type="Pfam" id="PF21036"/>
    </source>
</evidence>